<dbReference type="Pfam" id="PF11007">
    <property type="entry name" value="CotJA"/>
    <property type="match status" value="1"/>
</dbReference>
<evidence type="ECO:0000313" key="1">
    <source>
        <dbReference type="EMBL" id="BCJ92744.1"/>
    </source>
</evidence>
<protein>
    <submittedName>
        <fullName evidence="1">Uncharacterized protein</fullName>
    </submittedName>
</protein>
<dbReference type="Proteomes" id="UP000515561">
    <property type="component" value="Chromosome"/>
</dbReference>
<gene>
    <name evidence="1" type="ORF">acsn021_03130</name>
</gene>
<reference evidence="1 2" key="1">
    <citation type="journal article" date="2016" name="Int. J. Syst. Evol. Microbiol.">
        <title>Descriptions of Anaerotaenia torta gen. nov., sp. nov. and Anaerocolumna cellulosilytica gen. nov., sp. nov. isolated from a methanogenic reactor of cattle waste.</title>
        <authorList>
            <person name="Uek A."/>
            <person name="Ohtaki Y."/>
            <person name="Kaku N."/>
            <person name="Ueki K."/>
        </authorList>
    </citation>
    <scope>NUCLEOTIDE SEQUENCE [LARGE SCALE GENOMIC DNA]</scope>
    <source>
        <strain evidence="1 2">SN021</strain>
    </source>
</reference>
<dbReference type="EMBL" id="AP023367">
    <property type="protein sequence ID" value="BCJ92744.1"/>
    <property type="molecule type" value="Genomic_DNA"/>
</dbReference>
<sequence length="98" mass="11255">MDNYRRPMYNRGNRGMGNYNNQPCGCTPVMDTGKEDCCEKDMFASCVDKLPLAMAYVPFQKWRKVYDASVGLARGTIFEELDLPFYGDRNMCGMRGDR</sequence>
<evidence type="ECO:0000313" key="2">
    <source>
        <dbReference type="Proteomes" id="UP000515561"/>
    </source>
</evidence>
<dbReference type="KEGG" id="acel:acsn021_03130"/>
<dbReference type="AlphaFoldDB" id="A0A6S6QQ77"/>
<dbReference type="RefSeq" id="WP_243167945.1">
    <property type="nucleotide sequence ID" value="NZ_AP023367.1"/>
</dbReference>
<organism evidence="1 2">
    <name type="scientific">Anaerocolumna cellulosilytica</name>
    <dbReference type="NCBI Taxonomy" id="433286"/>
    <lineage>
        <taxon>Bacteria</taxon>
        <taxon>Bacillati</taxon>
        <taxon>Bacillota</taxon>
        <taxon>Clostridia</taxon>
        <taxon>Lachnospirales</taxon>
        <taxon>Lachnospiraceae</taxon>
        <taxon>Anaerocolumna</taxon>
    </lineage>
</organism>
<keyword evidence="2" id="KW-1185">Reference proteome</keyword>
<accession>A0A6S6QQ77</accession>
<name>A0A6S6QQ77_9FIRM</name>
<proteinExistence type="predicted"/>
<dbReference type="InterPro" id="IPR020256">
    <property type="entry name" value="Spore_coat_CotJA"/>
</dbReference>